<evidence type="ECO:0000313" key="3">
    <source>
        <dbReference type="Proteomes" id="UP000037035"/>
    </source>
</evidence>
<dbReference type="Proteomes" id="UP000037035">
    <property type="component" value="Unassembled WGS sequence"/>
</dbReference>
<dbReference type="AlphaFoldDB" id="A0A0L6VAE6"/>
<comment type="caution">
    <text evidence="2">The sequence shown here is derived from an EMBL/GenBank/DDBJ whole genome shotgun (WGS) entry which is preliminary data.</text>
</comment>
<accession>A0A0L6VAE6</accession>
<organism evidence="2 3">
    <name type="scientific">Puccinia sorghi</name>
    <dbReference type="NCBI Taxonomy" id="27349"/>
    <lineage>
        <taxon>Eukaryota</taxon>
        <taxon>Fungi</taxon>
        <taxon>Dikarya</taxon>
        <taxon>Basidiomycota</taxon>
        <taxon>Pucciniomycotina</taxon>
        <taxon>Pucciniomycetes</taxon>
        <taxon>Pucciniales</taxon>
        <taxon>Pucciniaceae</taxon>
        <taxon>Puccinia</taxon>
    </lineage>
</organism>
<dbReference type="EMBL" id="LAVV01006924">
    <property type="protein sequence ID" value="KNZ57766.1"/>
    <property type="molecule type" value="Genomic_DNA"/>
</dbReference>
<reference evidence="2 3" key="1">
    <citation type="submission" date="2015-08" db="EMBL/GenBank/DDBJ databases">
        <title>Next Generation Sequencing and Analysis of the Genome of Puccinia sorghi L Schw, the Causal Agent of Maize Common Rust.</title>
        <authorList>
            <person name="Rochi L."/>
            <person name="Burguener G."/>
            <person name="Darino M."/>
            <person name="Turjanski A."/>
            <person name="Kreff E."/>
            <person name="Dieguez M.J."/>
            <person name="Sacco F."/>
        </authorList>
    </citation>
    <scope>NUCLEOTIDE SEQUENCE [LARGE SCALE GENOMIC DNA]</scope>
    <source>
        <strain evidence="2 3">RO10H11247</strain>
    </source>
</reference>
<name>A0A0L6VAE6_9BASI</name>
<gene>
    <name evidence="2" type="ORF">VP01_2078g1</name>
</gene>
<sequence length="141" mass="15504">MSQALSNITAEIILHKILEEHAAIKAVLHQKHPLEIKVIKEALDNKQREATSSTSGLVPTIKQVTAYKADRNWATCKPGWHNQATKHSAKESMTVQEDQSNQSDGLSTNTAGAFISIRHTLKASFNTSEGTFDISNSSDNY</sequence>
<evidence type="ECO:0000313" key="2">
    <source>
        <dbReference type="EMBL" id="KNZ57766.1"/>
    </source>
</evidence>
<dbReference type="OrthoDB" id="2504515at2759"/>
<proteinExistence type="predicted"/>
<evidence type="ECO:0000256" key="1">
    <source>
        <dbReference type="SAM" id="MobiDB-lite"/>
    </source>
</evidence>
<dbReference type="VEuPathDB" id="FungiDB:VP01_2078g1"/>
<feature type="compositionally biased region" description="Polar residues" evidence="1">
    <location>
        <begin position="82"/>
        <end position="107"/>
    </location>
</feature>
<protein>
    <submittedName>
        <fullName evidence="2">Uncharacterized protein</fullName>
    </submittedName>
</protein>
<keyword evidence="3" id="KW-1185">Reference proteome</keyword>
<feature type="region of interest" description="Disordered" evidence="1">
    <location>
        <begin position="78"/>
        <end position="107"/>
    </location>
</feature>